<dbReference type="InterPro" id="IPR038389">
    <property type="entry name" value="PSMG2_sf"/>
</dbReference>
<dbReference type="GO" id="GO:0000502">
    <property type="term" value="C:proteasome complex"/>
    <property type="evidence" value="ECO:0007669"/>
    <property type="project" value="UniProtKB-KW"/>
</dbReference>
<dbReference type="Pfam" id="PF09754">
    <property type="entry name" value="PAC2"/>
    <property type="match status" value="1"/>
</dbReference>
<comment type="caution">
    <text evidence="1">The sequence shown here is derived from an EMBL/GenBank/DDBJ whole genome shotgun (WGS) entry which is preliminary data.</text>
</comment>
<reference evidence="1" key="1">
    <citation type="submission" date="2021-03" db="EMBL/GenBank/DDBJ databases">
        <authorList>
            <person name="Jaffe A."/>
        </authorList>
    </citation>
    <scope>NUCLEOTIDE SEQUENCE</scope>
    <source>
        <strain evidence="1">RIFCSPLOWO2_01_FULL_58_19</strain>
    </source>
</reference>
<evidence type="ECO:0000313" key="1">
    <source>
        <dbReference type="EMBL" id="MBS3063325.1"/>
    </source>
</evidence>
<dbReference type="Gene3D" id="3.40.50.10900">
    <property type="entry name" value="PAC-like subunit"/>
    <property type="match status" value="1"/>
</dbReference>
<dbReference type="EMBL" id="JAGVWE010000004">
    <property type="protein sequence ID" value="MBS3063325.1"/>
    <property type="molecule type" value="Genomic_DNA"/>
</dbReference>
<accession>A0A8T4LJC8</accession>
<name>A0A8T4LJC8_9ARCH</name>
<gene>
    <name evidence="1" type="ORF">J4203_05635</name>
</gene>
<proteinExistence type="predicted"/>
<protein>
    <submittedName>
        <fullName evidence="1">Proteasome assembly chaperone family protein</fullName>
    </submittedName>
</protein>
<evidence type="ECO:0000313" key="2">
    <source>
        <dbReference type="Proteomes" id="UP000678237"/>
    </source>
</evidence>
<organism evidence="1 2">
    <name type="scientific">Candidatus Iainarchaeum sp</name>
    <dbReference type="NCBI Taxonomy" id="3101447"/>
    <lineage>
        <taxon>Archaea</taxon>
        <taxon>Candidatus Iainarchaeota</taxon>
        <taxon>Candidatus Iainarchaeia</taxon>
        <taxon>Candidatus Iainarchaeales</taxon>
        <taxon>Candidatus Iainarchaeaceae</taxon>
        <taxon>Candidatus Iainarchaeum</taxon>
    </lineage>
</organism>
<dbReference type="AlphaFoldDB" id="A0A8T4LJC8"/>
<dbReference type="PANTHER" id="PTHR35610:SF3">
    <property type="entry name" value="PROTEASOME ASSEMBLY CHAPERONE FAMILY PROTEIN"/>
    <property type="match status" value="1"/>
</dbReference>
<reference evidence="1" key="2">
    <citation type="submission" date="2021-05" db="EMBL/GenBank/DDBJ databases">
        <title>Protein family content uncovers lineage relationships and bacterial pathway maintenance mechanisms in DPANN archaea.</title>
        <authorList>
            <person name="Castelle C.J."/>
            <person name="Meheust R."/>
            <person name="Jaffe A.L."/>
            <person name="Seitz K."/>
            <person name="Gong X."/>
            <person name="Baker B.J."/>
            <person name="Banfield J.F."/>
        </authorList>
    </citation>
    <scope>NUCLEOTIDE SEQUENCE</scope>
    <source>
        <strain evidence="1">RIFCSPLOWO2_01_FULL_58_19</strain>
    </source>
</reference>
<dbReference type="InterPro" id="IPR019151">
    <property type="entry name" value="Proteasome_assmbl_chaperone_2"/>
</dbReference>
<sequence>MPDIRIDLVESEPRNFSDFTLIEGFPGMGLIGTIGAKYLIERLKFREHGYLDSDIFVPVIRIHEGMPVNPSRIYVHDKLKLIILISEQIIPKAYTTKIAKAVVDWVRKKGIKRIISLSGIHTEPDANAKNIIYGIATSDKTKALLKQHGVEIIEDGITTGVTAMILLQLKNSEIEAFSIMGNVNIAADYRASAELVKKLDEILGLDIDVSPLLKEAKETEQELRVQMERMKDAHDASEKFEGKPPLIT</sequence>
<dbReference type="PANTHER" id="PTHR35610">
    <property type="entry name" value="3-ISOPROPYLMALATE DEHYDRATASE-RELATED"/>
    <property type="match status" value="1"/>
</dbReference>
<keyword evidence="1" id="KW-0647">Proteasome</keyword>
<dbReference type="SUPFAM" id="SSF159659">
    <property type="entry name" value="Cgl1923-like"/>
    <property type="match status" value="1"/>
</dbReference>
<dbReference type="Proteomes" id="UP000678237">
    <property type="component" value="Unassembled WGS sequence"/>
</dbReference>